<name>A0AAE3CYR0_9HYPH</name>
<dbReference type="GO" id="GO:0009245">
    <property type="term" value="P:lipid A biosynthetic process"/>
    <property type="evidence" value="ECO:0007669"/>
    <property type="project" value="TreeGrafter"/>
</dbReference>
<evidence type="ECO:0000256" key="2">
    <source>
        <dbReference type="ARBA" id="ARBA00022801"/>
    </source>
</evidence>
<dbReference type="GO" id="GO:0016020">
    <property type="term" value="C:membrane"/>
    <property type="evidence" value="ECO:0007669"/>
    <property type="project" value="GOC"/>
</dbReference>
<dbReference type="PANTHER" id="PTHR31302">
    <property type="entry name" value="TRANSMEMBRANE PROTEIN WITH METALLOPHOSPHOESTERASE DOMAIN-RELATED"/>
    <property type="match status" value="1"/>
</dbReference>
<feature type="domain" description="Calcineurin-like phosphoesterase" evidence="3">
    <location>
        <begin position="51"/>
        <end position="238"/>
    </location>
</feature>
<protein>
    <submittedName>
        <fullName evidence="4">Metallophosphoesterase</fullName>
    </submittedName>
</protein>
<dbReference type="InterPro" id="IPR006311">
    <property type="entry name" value="TAT_signal"/>
</dbReference>
<evidence type="ECO:0000313" key="5">
    <source>
        <dbReference type="Proteomes" id="UP001196509"/>
    </source>
</evidence>
<evidence type="ECO:0000259" key="3">
    <source>
        <dbReference type="Pfam" id="PF00149"/>
    </source>
</evidence>
<dbReference type="Gene3D" id="3.60.21.10">
    <property type="match status" value="1"/>
</dbReference>
<dbReference type="CDD" id="cd07385">
    <property type="entry name" value="MPP_YkuE_C"/>
    <property type="match status" value="1"/>
</dbReference>
<organism evidence="4 5">
    <name type="scientific">Flavimaribacter sediminis</name>
    <dbReference type="NCBI Taxonomy" id="2865987"/>
    <lineage>
        <taxon>Bacteria</taxon>
        <taxon>Pseudomonadati</taxon>
        <taxon>Pseudomonadota</taxon>
        <taxon>Alphaproteobacteria</taxon>
        <taxon>Hyphomicrobiales</taxon>
        <taxon>Rhizobiaceae</taxon>
        <taxon>Flavimaribacter</taxon>
    </lineage>
</organism>
<keyword evidence="2" id="KW-0378">Hydrolase</keyword>
<dbReference type="PROSITE" id="PS51318">
    <property type="entry name" value="TAT"/>
    <property type="match status" value="1"/>
</dbReference>
<dbReference type="GO" id="GO:0046872">
    <property type="term" value="F:metal ion binding"/>
    <property type="evidence" value="ECO:0007669"/>
    <property type="project" value="UniProtKB-KW"/>
</dbReference>
<keyword evidence="1" id="KW-0479">Metal-binding</keyword>
<gene>
    <name evidence="4" type="ORF">K1W69_05020</name>
</gene>
<evidence type="ECO:0000313" key="4">
    <source>
        <dbReference type="EMBL" id="MBW8636545.1"/>
    </source>
</evidence>
<dbReference type="SUPFAM" id="SSF56300">
    <property type="entry name" value="Metallo-dependent phosphatases"/>
    <property type="match status" value="1"/>
</dbReference>
<keyword evidence="5" id="KW-1185">Reference proteome</keyword>
<dbReference type="Proteomes" id="UP001196509">
    <property type="component" value="Unassembled WGS sequence"/>
</dbReference>
<dbReference type="PANTHER" id="PTHR31302:SF31">
    <property type="entry name" value="PHOSPHODIESTERASE YAEI"/>
    <property type="match status" value="1"/>
</dbReference>
<dbReference type="AlphaFoldDB" id="A0AAE3CYR0"/>
<proteinExistence type="predicted"/>
<sequence>MITRRTFLKGIGALVLGGMSLGAYAVAGEPSRLVTRSYKITPTGWPGALRLRIAVLADIHACRPWMTPERIRSICAHANALSPDITLLLGDYCTGQKGISGVVSAEEWSDALSGLSAPLGVHAILGNHDWWEDEAAQERGHGPIVSQTALENVGIQVYENHALRIEKDGQAFWLAGLGDQVALTPRYGRARWSGVDDLGATLAMVTDDAPVILLAHEPDIFPQAPERVSLTLSGHTHGGQIRLFGYSPYVPSRYHNRYAYGHIVEARPSVSDIRPATPRDLIVSGGLGCSILPVRFGMPPEIVMVEIG</sequence>
<accession>A0AAE3CYR0</accession>
<reference evidence="4" key="1">
    <citation type="submission" date="2021-08" db="EMBL/GenBank/DDBJ databases">
        <title>Hoeflea bacterium WL0058 sp. nov., isolated from the sediment.</title>
        <authorList>
            <person name="Wang L."/>
            <person name="Zhang D."/>
        </authorList>
    </citation>
    <scope>NUCLEOTIDE SEQUENCE</scope>
    <source>
        <strain evidence="4">WL0058</strain>
    </source>
</reference>
<dbReference type="InterPro" id="IPR004843">
    <property type="entry name" value="Calcineurin-like_PHP"/>
</dbReference>
<dbReference type="RefSeq" id="WP_220227221.1">
    <property type="nucleotide sequence ID" value="NZ_JAICBX010000001.1"/>
</dbReference>
<dbReference type="EMBL" id="JAICBX010000001">
    <property type="protein sequence ID" value="MBW8636545.1"/>
    <property type="molecule type" value="Genomic_DNA"/>
</dbReference>
<dbReference type="Pfam" id="PF00149">
    <property type="entry name" value="Metallophos"/>
    <property type="match status" value="1"/>
</dbReference>
<dbReference type="InterPro" id="IPR029052">
    <property type="entry name" value="Metallo-depent_PP-like"/>
</dbReference>
<evidence type="ECO:0000256" key="1">
    <source>
        <dbReference type="ARBA" id="ARBA00022723"/>
    </source>
</evidence>
<dbReference type="GO" id="GO:0008758">
    <property type="term" value="F:UDP-2,3-diacylglucosamine hydrolase activity"/>
    <property type="evidence" value="ECO:0007669"/>
    <property type="project" value="TreeGrafter"/>
</dbReference>
<dbReference type="InterPro" id="IPR051158">
    <property type="entry name" value="Metallophosphoesterase_sf"/>
</dbReference>
<comment type="caution">
    <text evidence="4">The sequence shown here is derived from an EMBL/GenBank/DDBJ whole genome shotgun (WGS) entry which is preliminary data.</text>
</comment>